<keyword evidence="2" id="KW-1185">Reference proteome</keyword>
<dbReference type="KEGG" id="salh:HMF8227_00726"/>
<accession>A0A2S2E113</accession>
<evidence type="ECO:0000313" key="1">
    <source>
        <dbReference type="EMBL" id="AWL11222.1"/>
    </source>
</evidence>
<organism evidence="1 2">
    <name type="scientific">Saliniradius amylolyticus</name>
    <dbReference type="NCBI Taxonomy" id="2183582"/>
    <lineage>
        <taxon>Bacteria</taxon>
        <taxon>Pseudomonadati</taxon>
        <taxon>Pseudomonadota</taxon>
        <taxon>Gammaproteobacteria</taxon>
        <taxon>Alteromonadales</taxon>
        <taxon>Alteromonadaceae</taxon>
        <taxon>Saliniradius</taxon>
    </lineage>
</organism>
<dbReference type="EMBL" id="CP029347">
    <property type="protein sequence ID" value="AWL11222.1"/>
    <property type="molecule type" value="Genomic_DNA"/>
</dbReference>
<proteinExistence type="predicted"/>
<sequence length="219" mass="25969">MKKYNDPRVFVDQGNKKVIVANLKCGYSTINQFYKNQGVNVSHDFEVFTNQNDFECVIFVREPWARFKSFYKNWVIDKQVDESYSNMYLYNIFKRAFSENFFKSLCSSTVEKKSSSEFFNVFFEQFSGSLSEDRHTVRQVDILKEIDCSSVSNLCVYDFKDNQKYLESLYNVSPVIQNETGSCRLNIKLNKENQKTFNSFYSDDFQLYEKSERFIDGRT</sequence>
<dbReference type="AlphaFoldDB" id="A0A2S2E113"/>
<evidence type="ECO:0008006" key="3">
    <source>
        <dbReference type="Google" id="ProtNLM"/>
    </source>
</evidence>
<protein>
    <recommendedName>
        <fullName evidence="3">Sulfotransferase family protein</fullName>
    </recommendedName>
</protein>
<dbReference type="RefSeq" id="WP_162558484.1">
    <property type="nucleotide sequence ID" value="NZ_CP029347.1"/>
</dbReference>
<gene>
    <name evidence="1" type="ORF">HMF8227_00726</name>
</gene>
<evidence type="ECO:0000313" key="2">
    <source>
        <dbReference type="Proteomes" id="UP000245728"/>
    </source>
</evidence>
<reference evidence="1 2" key="1">
    <citation type="submission" date="2018-05" db="EMBL/GenBank/DDBJ databases">
        <title>Salinimonas sp. HMF8227 Genome sequencing and assembly.</title>
        <authorList>
            <person name="Kang H."/>
            <person name="Kang J."/>
            <person name="Cha I."/>
            <person name="Kim H."/>
            <person name="Joh K."/>
        </authorList>
    </citation>
    <scope>NUCLEOTIDE SEQUENCE [LARGE SCALE GENOMIC DNA]</scope>
    <source>
        <strain evidence="1 2">HMF8227</strain>
    </source>
</reference>
<dbReference type="Proteomes" id="UP000245728">
    <property type="component" value="Chromosome"/>
</dbReference>
<name>A0A2S2E113_9ALTE</name>